<organism evidence="1 2">
    <name type="scientific">Pseudomonas syringae pv. actinidiae ICMP 18807</name>
    <dbReference type="NCBI Taxonomy" id="1194404"/>
    <lineage>
        <taxon>Bacteria</taxon>
        <taxon>Pseudomonadati</taxon>
        <taxon>Pseudomonadota</taxon>
        <taxon>Gammaproteobacteria</taxon>
        <taxon>Pseudomonadales</taxon>
        <taxon>Pseudomonadaceae</taxon>
        <taxon>Pseudomonas</taxon>
        <taxon>Pseudomonas syringae</taxon>
    </lineage>
</organism>
<dbReference type="EMBL" id="AOKG01002164">
    <property type="protein sequence ID" value="EPN38676.1"/>
    <property type="molecule type" value="Genomic_DNA"/>
</dbReference>
<dbReference type="AlphaFoldDB" id="S6TAA4"/>
<dbReference type="InterPro" id="IPR013785">
    <property type="entry name" value="Aldolase_TIM"/>
</dbReference>
<gene>
    <name evidence="1" type="ORF">A244_31464</name>
</gene>
<keyword evidence="1" id="KW-0223">Dioxygenase</keyword>
<proteinExistence type="predicted"/>
<dbReference type="Proteomes" id="UP000015729">
    <property type="component" value="Unassembled WGS sequence"/>
</dbReference>
<evidence type="ECO:0000313" key="2">
    <source>
        <dbReference type="Proteomes" id="UP000015729"/>
    </source>
</evidence>
<name>S6TAA4_PSESF</name>
<dbReference type="GO" id="GO:0051213">
    <property type="term" value="F:dioxygenase activity"/>
    <property type="evidence" value="ECO:0007669"/>
    <property type="project" value="UniProtKB-KW"/>
</dbReference>
<feature type="non-terminal residue" evidence="1">
    <location>
        <position position="1"/>
    </location>
</feature>
<accession>S6TAA4</accession>
<reference evidence="1 2" key="1">
    <citation type="journal article" date="2013" name="PLoS Pathog.">
        <title>Genomic analysis of the Kiwifruit pathogen Pseudomonas syringae pv. actinidiae provides insight into the origins of an emergent plant disease.</title>
        <authorList>
            <person name="McCann H.C."/>
            <person name="Rikkerink E.H."/>
            <person name="Bertels F."/>
            <person name="Fiers M."/>
            <person name="Lu A."/>
            <person name="Rees-George J."/>
            <person name="Andersen M.T."/>
            <person name="Gleave A.P."/>
            <person name="Haubold B."/>
            <person name="Wohlers M.W."/>
            <person name="Guttman D.S."/>
            <person name="Wang P.W."/>
            <person name="Straub C."/>
            <person name="Vanneste J.L."/>
            <person name="Rainey P.B."/>
            <person name="Templeton M.D."/>
        </authorList>
    </citation>
    <scope>NUCLEOTIDE SEQUENCE [LARGE SCALE GENOMIC DNA]</scope>
    <source>
        <strain evidence="1 2">ICMP 18807</strain>
    </source>
</reference>
<evidence type="ECO:0000313" key="1">
    <source>
        <dbReference type="EMBL" id="EPN38676.1"/>
    </source>
</evidence>
<keyword evidence="1" id="KW-0560">Oxidoreductase</keyword>
<dbReference type="Gene3D" id="3.20.20.70">
    <property type="entry name" value="Aldolase class I"/>
    <property type="match status" value="1"/>
</dbReference>
<sequence length="54" mass="5868">GGALMPLRAIAEKQHSSDFTNLWAGQAVGIKHQLDATELTRQLAENALKILSPR</sequence>
<dbReference type="PATRIC" id="fig|1194404.4.peg.6477"/>
<comment type="caution">
    <text evidence="1">The sequence shown here is derived from an EMBL/GenBank/DDBJ whole genome shotgun (WGS) entry which is preliminary data.</text>
</comment>
<protein>
    <submittedName>
        <fullName evidence="1">Oxidoreductase, 2-nitropropane dioxygenase family protein</fullName>
    </submittedName>
</protein>